<sequence>MANHSKDGKMVRYLNPLNFASYKLDLFELRVVMAAIASVKPDEEIRPSETYYVSAEDVMMLGTRKQEVYAALSKASQTLFHSSATISMSALDAFPSLRSGFRTQYEAYKKHPDKKNYVQFHFLAALSYGDGKIGFNFTEQFIPFIQQLKERFTEFELVDLKGLKSVYAVRIYTMALQYQNHPKRTFITTVEELRKALNLGSAYRLFGNFKQRILDVAVRQINASPYTKFGLELEIEKGEHNRVTRLIFHLQPKPYSVLPSGKPAKYEEGAAQVKAQTVLTEAQATLSMRQIPMYADWLAGRNAKKVEATGFNAHAFFEWLKAQNMNPKGSSSEEFAGWLRAELASPSFVQKIYNPWLKQLGFRSRRRSGS</sequence>
<evidence type="ECO:0000313" key="4">
    <source>
        <dbReference type="Proteomes" id="UP001297600"/>
    </source>
</evidence>
<name>A0ABS9MPX2_9BURK</name>
<accession>A0ABS9MPX2</accession>
<proteinExistence type="inferred from homology"/>
<dbReference type="InterPro" id="IPR000525">
    <property type="entry name" value="Initiator_Rep_WH1"/>
</dbReference>
<protein>
    <submittedName>
        <fullName evidence="3">Replication initiation protein</fullName>
    </submittedName>
</protein>
<dbReference type="InterPro" id="IPR036388">
    <property type="entry name" value="WH-like_DNA-bd_sf"/>
</dbReference>
<feature type="domain" description="Initiator Rep protein WH1" evidence="2">
    <location>
        <begin position="11"/>
        <end position="174"/>
    </location>
</feature>
<dbReference type="InterPro" id="IPR036390">
    <property type="entry name" value="WH_DNA-bd_sf"/>
</dbReference>
<organism evidence="3 4">
    <name type="scientific">Mesosutterella porci</name>
    <dbReference type="NCBI Taxonomy" id="2915351"/>
    <lineage>
        <taxon>Bacteria</taxon>
        <taxon>Pseudomonadati</taxon>
        <taxon>Pseudomonadota</taxon>
        <taxon>Betaproteobacteria</taxon>
        <taxon>Burkholderiales</taxon>
        <taxon>Sutterellaceae</taxon>
        <taxon>Mesosutterella</taxon>
    </lineage>
</organism>
<dbReference type="EMBL" id="JAKNCT010000004">
    <property type="protein sequence ID" value="MCG5030669.1"/>
    <property type="molecule type" value="Genomic_DNA"/>
</dbReference>
<comment type="similarity">
    <text evidence="1">Belongs to the initiator RepB protein family.</text>
</comment>
<dbReference type="Pfam" id="PF21205">
    <property type="entry name" value="Rep3_C"/>
    <property type="match status" value="1"/>
</dbReference>
<evidence type="ECO:0000259" key="2">
    <source>
        <dbReference type="Pfam" id="PF01051"/>
    </source>
</evidence>
<reference evidence="3 4" key="1">
    <citation type="submission" date="2022-02" db="EMBL/GenBank/DDBJ databases">
        <title>Mesosutterella porci, a novel member of the family Sutterellaceae from pig feces.</title>
        <authorList>
            <person name="Wylensek D."/>
            <person name="Clavel T."/>
        </authorList>
    </citation>
    <scope>NUCLEOTIDE SEQUENCE [LARGE SCALE GENOMIC DNA]</scope>
    <source>
        <strain evidence="4">oilRF-744-wt-GAM-9</strain>
    </source>
</reference>
<dbReference type="SUPFAM" id="SSF46785">
    <property type="entry name" value="Winged helix' DNA-binding domain"/>
    <property type="match status" value="2"/>
</dbReference>
<evidence type="ECO:0000313" key="3">
    <source>
        <dbReference type="EMBL" id="MCG5030669.1"/>
    </source>
</evidence>
<gene>
    <name evidence="3" type="ORF">MAF45_04315</name>
</gene>
<dbReference type="Gene3D" id="1.10.10.10">
    <property type="entry name" value="Winged helix-like DNA-binding domain superfamily/Winged helix DNA-binding domain"/>
    <property type="match status" value="2"/>
</dbReference>
<keyword evidence="4" id="KW-1185">Reference proteome</keyword>
<dbReference type="Pfam" id="PF01051">
    <property type="entry name" value="Rep3_N"/>
    <property type="match status" value="1"/>
</dbReference>
<dbReference type="Proteomes" id="UP001297600">
    <property type="component" value="Unassembled WGS sequence"/>
</dbReference>
<evidence type="ECO:0000256" key="1">
    <source>
        <dbReference type="ARBA" id="ARBA00038283"/>
    </source>
</evidence>
<dbReference type="RefSeq" id="WP_237978322.1">
    <property type="nucleotide sequence ID" value="NZ_JAKNCT010000004.1"/>
</dbReference>
<comment type="caution">
    <text evidence="3">The sequence shown here is derived from an EMBL/GenBank/DDBJ whole genome shotgun (WGS) entry which is preliminary data.</text>
</comment>